<comment type="similarity">
    <text evidence="2">Belongs to the SUA5 family.</text>
</comment>
<dbReference type="AlphaFoldDB" id="A0A0F9FLG6"/>
<dbReference type="EMBL" id="LAZR01032096">
    <property type="protein sequence ID" value="KKL51872.1"/>
    <property type="molecule type" value="Genomic_DNA"/>
</dbReference>
<keyword evidence="4" id="KW-0963">Cytoplasm</keyword>
<keyword evidence="8" id="KW-0547">Nucleotide-binding</keyword>
<keyword evidence="9" id="KW-0067">ATP-binding</keyword>
<evidence type="ECO:0000256" key="6">
    <source>
        <dbReference type="ARBA" id="ARBA00022694"/>
    </source>
</evidence>
<feature type="domain" description="YrdC-like" evidence="12">
    <location>
        <begin position="6"/>
        <end position="180"/>
    </location>
</feature>
<evidence type="ECO:0000256" key="5">
    <source>
        <dbReference type="ARBA" id="ARBA00022679"/>
    </source>
</evidence>
<dbReference type="InterPro" id="IPR006070">
    <property type="entry name" value="Sua5-like_dom"/>
</dbReference>
<dbReference type="GO" id="GO:0000049">
    <property type="term" value="F:tRNA binding"/>
    <property type="evidence" value="ECO:0007669"/>
    <property type="project" value="TreeGrafter"/>
</dbReference>
<comment type="catalytic activity">
    <reaction evidence="11">
        <text>L-threonine + hydrogencarbonate + ATP = L-threonylcarbamoyladenylate + diphosphate + H2O</text>
        <dbReference type="Rhea" id="RHEA:36407"/>
        <dbReference type="ChEBI" id="CHEBI:15377"/>
        <dbReference type="ChEBI" id="CHEBI:17544"/>
        <dbReference type="ChEBI" id="CHEBI:30616"/>
        <dbReference type="ChEBI" id="CHEBI:33019"/>
        <dbReference type="ChEBI" id="CHEBI:57926"/>
        <dbReference type="ChEBI" id="CHEBI:73682"/>
        <dbReference type="EC" id="2.7.7.87"/>
    </reaction>
</comment>
<evidence type="ECO:0000256" key="1">
    <source>
        <dbReference type="ARBA" id="ARBA00004496"/>
    </source>
</evidence>
<proteinExistence type="inferred from homology"/>
<evidence type="ECO:0000256" key="8">
    <source>
        <dbReference type="ARBA" id="ARBA00022741"/>
    </source>
</evidence>
<evidence type="ECO:0000256" key="11">
    <source>
        <dbReference type="ARBA" id="ARBA00048366"/>
    </source>
</evidence>
<dbReference type="Pfam" id="PF01300">
    <property type="entry name" value="Sua5_yciO_yrdC"/>
    <property type="match status" value="1"/>
</dbReference>
<evidence type="ECO:0000256" key="4">
    <source>
        <dbReference type="ARBA" id="ARBA00022490"/>
    </source>
</evidence>
<evidence type="ECO:0000256" key="3">
    <source>
        <dbReference type="ARBA" id="ARBA00012584"/>
    </source>
</evidence>
<dbReference type="GO" id="GO:0005524">
    <property type="term" value="F:ATP binding"/>
    <property type="evidence" value="ECO:0007669"/>
    <property type="project" value="UniProtKB-KW"/>
</dbReference>
<reference evidence="13" key="1">
    <citation type="journal article" date="2015" name="Nature">
        <title>Complex archaea that bridge the gap between prokaryotes and eukaryotes.</title>
        <authorList>
            <person name="Spang A."/>
            <person name="Saw J.H."/>
            <person name="Jorgensen S.L."/>
            <person name="Zaremba-Niedzwiedzka K."/>
            <person name="Martijn J."/>
            <person name="Lind A.E."/>
            <person name="van Eijk R."/>
            <person name="Schleper C."/>
            <person name="Guy L."/>
            <person name="Ettema T.J."/>
        </authorList>
    </citation>
    <scope>NUCLEOTIDE SEQUENCE</scope>
</reference>
<keyword evidence="5" id="KW-0808">Transferase</keyword>
<organism evidence="13">
    <name type="scientific">marine sediment metagenome</name>
    <dbReference type="NCBI Taxonomy" id="412755"/>
    <lineage>
        <taxon>unclassified sequences</taxon>
        <taxon>metagenomes</taxon>
        <taxon>ecological metagenomes</taxon>
    </lineage>
</organism>
<dbReference type="InterPro" id="IPR017945">
    <property type="entry name" value="DHBP_synth_RibB-like_a/b_dom"/>
</dbReference>
<evidence type="ECO:0000256" key="7">
    <source>
        <dbReference type="ARBA" id="ARBA00022695"/>
    </source>
</evidence>
<dbReference type="PANTHER" id="PTHR17490:SF16">
    <property type="entry name" value="THREONYLCARBAMOYL-AMP SYNTHASE"/>
    <property type="match status" value="1"/>
</dbReference>
<dbReference type="NCBIfam" id="TIGR00057">
    <property type="entry name" value="L-threonylcarbamoyladenylate synthase"/>
    <property type="match status" value="1"/>
</dbReference>
<protein>
    <recommendedName>
        <fullName evidence="10">L-threonylcarbamoyladenylate synthase</fullName>
        <ecNumber evidence="3">2.7.7.87</ecNumber>
    </recommendedName>
    <alternativeName>
        <fullName evidence="10">L-threonylcarbamoyladenylate synthase</fullName>
    </alternativeName>
</protein>
<evidence type="ECO:0000313" key="13">
    <source>
        <dbReference type="EMBL" id="KKL51872.1"/>
    </source>
</evidence>
<dbReference type="PANTHER" id="PTHR17490">
    <property type="entry name" value="SUA5"/>
    <property type="match status" value="1"/>
</dbReference>
<dbReference type="GO" id="GO:0061710">
    <property type="term" value="F:L-threonylcarbamoyladenylate synthase"/>
    <property type="evidence" value="ECO:0007669"/>
    <property type="project" value="UniProtKB-EC"/>
</dbReference>
<dbReference type="PROSITE" id="PS51163">
    <property type="entry name" value="YRDC"/>
    <property type="match status" value="1"/>
</dbReference>
<evidence type="ECO:0000256" key="10">
    <source>
        <dbReference type="ARBA" id="ARBA00029774"/>
    </source>
</evidence>
<accession>A0A0F9FLG6</accession>
<keyword evidence="6" id="KW-0819">tRNA processing</keyword>
<dbReference type="GO" id="GO:0003725">
    <property type="term" value="F:double-stranded RNA binding"/>
    <property type="evidence" value="ECO:0007669"/>
    <property type="project" value="InterPro"/>
</dbReference>
<name>A0A0F9FLG6_9ZZZZ</name>
<comment type="caution">
    <text evidence="13">The sequence shown here is derived from an EMBL/GenBank/DDBJ whole genome shotgun (WGS) entry which is preliminary data.</text>
</comment>
<dbReference type="InterPro" id="IPR050156">
    <property type="entry name" value="TC-AMP_synthase_SUA5"/>
</dbReference>
<evidence type="ECO:0000259" key="12">
    <source>
        <dbReference type="PROSITE" id="PS51163"/>
    </source>
</evidence>
<keyword evidence="7" id="KW-0548">Nucleotidyltransferase</keyword>
<gene>
    <name evidence="13" type="ORF">LCGC14_2291150</name>
</gene>
<evidence type="ECO:0000256" key="2">
    <source>
        <dbReference type="ARBA" id="ARBA00007663"/>
    </source>
</evidence>
<dbReference type="GO" id="GO:0008033">
    <property type="term" value="P:tRNA processing"/>
    <property type="evidence" value="ECO:0007669"/>
    <property type="project" value="UniProtKB-KW"/>
</dbReference>
<dbReference type="SUPFAM" id="SSF55821">
    <property type="entry name" value="YrdC/RibB"/>
    <property type="match status" value="1"/>
</dbReference>
<comment type="subcellular location">
    <subcellularLocation>
        <location evidence="1">Cytoplasm</location>
    </subcellularLocation>
</comment>
<dbReference type="EC" id="2.7.7.87" evidence="3"/>
<evidence type="ECO:0000256" key="9">
    <source>
        <dbReference type="ARBA" id="ARBA00022840"/>
    </source>
</evidence>
<sequence length="180" mass="20081">MADVFRSATGTVVDILKRGGVGVLPTDTIYGLVASVYEQRAVERVYKIKRRDKDRPVIVLIDTQKRLHEFGIDVSDKVDRLLRKVWPGPISIIFNDIGNGWKHIHRGTGGIAFRIPKSSTLRQLLKKVGPIIAPSANLQKQPYAKNISEARAYFGDTVDFYVDTGSHTGKSSIVIEIHRS</sequence>
<dbReference type="GO" id="GO:0006450">
    <property type="term" value="P:regulation of translational fidelity"/>
    <property type="evidence" value="ECO:0007669"/>
    <property type="project" value="TreeGrafter"/>
</dbReference>
<dbReference type="GO" id="GO:0005737">
    <property type="term" value="C:cytoplasm"/>
    <property type="evidence" value="ECO:0007669"/>
    <property type="project" value="UniProtKB-SubCell"/>
</dbReference>
<dbReference type="Gene3D" id="3.90.870.10">
    <property type="entry name" value="DHBP synthase"/>
    <property type="match status" value="1"/>
</dbReference>